<protein>
    <recommendedName>
        <fullName evidence="10">Pre-mRNA-splicing factor SYF2</fullName>
    </recommendedName>
</protein>
<dbReference type="GO" id="GO:0000974">
    <property type="term" value="C:Prp19 complex"/>
    <property type="evidence" value="ECO:0007669"/>
    <property type="project" value="TreeGrafter"/>
</dbReference>
<keyword evidence="5" id="KW-0508">mRNA splicing</keyword>
<evidence type="ECO:0000256" key="5">
    <source>
        <dbReference type="ARBA" id="ARBA00023187"/>
    </source>
</evidence>
<dbReference type="InterPro" id="IPR013260">
    <property type="entry name" value="mRNA_splic_SYF2"/>
</dbReference>
<dbReference type="GO" id="GO:0008380">
    <property type="term" value="P:RNA splicing"/>
    <property type="evidence" value="ECO:0007669"/>
    <property type="project" value="UniProtKB-KW"/>
</dbReference>
<sequence>MSSSTEDTTTAAPKEMTFAEKQAERMKRLRSLHTARNEARTHNHQEVVAEEARNKLPPNYEAKRRQAEWLVDDQKKREEAEKEGKSYDRVKLLNISAAEAERLDRKKKKRTPIKAFRHTSKQQSASTIDLLRTCQLWTWKNMKSRRNNMATRFMADPM</sequence>
<evidence type="ECO:0008006" key="10">
    <source>
        <dbReference type="Google" id="ProtNLM"/>
    </source>
</evidence>
<dbReference type="EMBL" id="JH668391">
    <property type="protein sequence ID" value="KAG6450645.1"/>
    <property type="molecule type" value="Genomic_DNA"/>
</dbReference>
<feature type="region of interest" description="Disordered" evidence="7">
    <location>
        <begin position="36"/>
        <end position="67"/>
    </location>
</feature>
<proteinExistence type="inferred from homology"/>
<evidence type="ECO:0000256" key="4">
    <source>
        <dbReference type="ARBA" id="ARBA00022728"/>
    </source>
</evidence>
<evidence type="ECO:0000313" key="9">
    <source>
        <dbReference type="Proteomes" id="UP000791440"/>
    </source>
</evidence>
<dbReference type="GO" id="GO:0071014">
    <property type="term" value="C:post-mRNA release spliceosomal complex"/>
    <property type="evidence" value="ECO:0007669"/>
    <property type="project" value="TreeGrafter"/>
</dbReference>
<evidence type="ECO:0000256" key="7">
    <source>
        <dbReference type="SAM" id="MobiDB-lite"/>
    </source>
</evidence>
<comment type="caution">
    <text evidence="8">The sequence shown here is derived from an EMBL/GenBank/DDBJ whole genome shotgun (WGS) entry which is preliminary data.</text>
</comment>
<evidence type="ECO:0000256" key="1">
    <source>
        <dbReference type="ARBA" id="ARBA00004123"/>
    </source>
</evidence>
<reference evidence="8" key="2">
    <citation type="submission" date="2020-12" db="EMBL/GenBank/DDBJ databases">
        <authorList>
            <person name="Kanost M."/>
        </authorList>
    </citation>
    <scope>NUCLEOTIDE SEQUENCE</scope>
</reference>
<accession>A0A921Z4C3</accession>
<dbReference type="AlphaFoldDB" id="A0A921Z4C3"/>
<dbReference type="Proteomes" id="UP000791440">
    <property type="component" value="Unassembled WGS sequence"/>
</dbReference>
<comment type="similarity">
    <text evidence="2">Belongs to the SYF2 family.</text>
</comment>
<keyword evidence="6" id="KW-0539">Nucleus</keyword>
<comment type="subcellular location">
    <subcellularLocation>
        <location evidence="1">Nucleus</location>
    </subcellularLocation>
</comment>
<gene>
    <name evidence="8" type="ORF">O3G_MSEX006707</name>
</gene>
<evidence type="ECO:0000256" key="3">
    <source>
        <dbReference type="ARBA" id="ARBA00022664"/>
    </source>
</evidence>
<reference evidence="8" key="1">
    <citation type="journal article" date="2016" name="Insect Biochem. Mol. Biol.">
        <title>Multifaceted biological insights from a draft genome sequence of the tobacco hornworm moth, Manduca sexta.</title>
        <authorList>
            <person name="Kanost M.R."/>
            <person name="Arrese E.L."/>
            <person name="Cao X."/>
            <person name="Chen Y.R."/>
            <person name="Chellapilla S."/>
            <person name="Goldsmith M.R."/>
            <person name="Grosse-Wilde E."/>
            <person name="Heckel D.G."/>
            <person name="Herndon N."/>
            <person name="Jiang H."/>
            <person name="Papanicolaou A."/>
            <person name="Qu J."/>
            <person name="Soulages J.L."/>
            <person name="Vogel H."/>
            <person name="Walters J."/>
            <person name="Waterhouse R.M."/>
            <person name="Ahn S.J."/>
            <person name="Almeida F.C."/>
            <person name="An C."/>
            <person name="Aqrawi P."/>
            <person name="Bretschneider A."/>
            <person name="Bryant W.B."/>
            <person name="Bucks S."/>
            <person name="Chao H."/>
            <person name="Chevignon G."/>
            <person name="Christen J.M."/>
            <person name="Clarke D.F."/>
            <person name="Dittmer N.T."/>
            <person name="Ferguson L.C.F."/>
            <person name="Garavelou S."/>
            <person name="Gordon K.H.J."/>
            <person name="Gunaratna R.T."/>
            <person name="Han Y."/>
            <person name="Hauser F."/>
            <person name="He Y."/>
            <person name="Heidel-Fischer H."/>
            <person name="Hirsh A."/>
            <person name="Hu Y."/>
            <person name="Jiang H."/>
            <person name="Kalra D."/>
            <person name="Klinner C."/>
            <person name="Konig C."/>
            <person name="Kovar C."/>
            <person name="Kroll A.R."/>
            <person name="Kuwar S.S."/>
            <person name="Lee S.L."/>
            <person name="Lehman R."/>
            <person name="Li K."/>
            <person name="Li Z."/>
            <person name="Liang H."/>
            <person name="Lovelace S."/>
            <person name="Lu Z."/>
            <person name="Mansfield J.H."/>
            <person name="McCulloch K.J."/>
            <person name="Mathew T."/>
            <person name="Morton B."/>
            <person name="Muzny D.M."/>
            <person name="Neunemann D."/>
            <person name="Ongeri F."/>
            <person name="Pauchet Y."/>
            <person name="Pu L.L."/>
            <person name="Pyrousis I."/>
            <person name="Rao X.J."/>
            <person name="Redding A."/>
            <person name="Roesel C."/>
            <person name="Sanchez-Gracia A."/>
            <person name="Schaack S."/>
            <person name="Shukla A."/>
            <person name="Tetreau G."/>
            <person name="Wang Y."/>
            <person name="Xiong G.H."/>
            <person name="Traut W."/>
            <person name="Walsh T.K."/>
            <person name="Worley K.C."/>
            <person name="Wu D."/>
            <person name="Wu W."/>
            <person name="Wu Y.Q."/>
            <person name="Zhang X."/>
            <person name="Zou Z."/>
            <person name="Zucker H."/>
            <person name="Briscoe A.D."/>
            <person name="Burmester T."/>
            <person name="Clem R.J."/>
            <person name="Feyereisen R."/>
            <person name="Grimmelikhuijzen C.J.P."/>
            <person name="Hamodrakas S.J."/>
            <person name="Hansson B.S."/>
            <person name="Huguet E."/>
            <person name="Jermiin L.S."/>
            <person name="Lan Q."/>
            <person name="Lehman H.K."/>
            <person name="Lorenzen M."/>
            <person name="Merzendorfer H."/>
            <person name="Michalopoulos I."/>
            <person name="Morton D.B."/>
            <person name="Muthukrishnan S."/>
            <person name="Oakeshott J.G."/>
            <person name="Palmer W."/>
            <person name="Park Y."/>
            <person name="Passarelli A.L."/>
            <person name="Rozas J."/>
            <person name="Schwartz L.M."/>
            <person name="Smith W."/>
            <person name="Southgate A."/>
            <person name="Vilcinskas A."/>
            <person name="Vogt R."/>
            <person name="Wang P."/>
            <person name="Werren J."/>
            <person name="Yu X.Q."/>
            <person name="Zhou J.J."/>
            <person name="Brown S.J."/>
            <person name="Scherer S.E."/>
            <person name="Richards S."/>
            <person name="Blissard G.W."/>
        </authorList>
    </citation>
    <scope>NUCLEOTIDE SEQUENCE</scope>
</reference>
<keyword evidence="9" id="KW-1185">Reference proteome</keyword>
<organism evidence="8 9">
    <name type="scientific">Manduca sexta</name>
    <name type="common">Tobacco hawkmoth</name>
    <name type="synonym">Tobacco hornworm</name>
    <dbReference type="NCBI Taxonomy" id="7130"/>
    <lineage>
        <taxon>Eukaryota</taxon>
        <taxon>Metazoa</taxon>
        <taxon>Ecdysozoa</taxon>
        <taxon>Arthropoda</taxon>
        <taxon>Hexapoda</taxon>
        <taxon>Insecta</taxon>
        <taxon>Pterygota</taxon>
        <taxon>Neoptera</taxon>
        <taxon>Endopterygota</taxon>
        <taxon>Lepidoptera</taxon>
        <taxon>Glossata</taxon>
        <taxon>Ditrysia</taxon>
        <taxon>Bombycoidea</taxon>
        <taxon>Sphingidae</taxon>
        <taxon>Sphinginae</taxon>
        <taxon>Sphingini</taxon>
        <taxon>Manduca</taxon>
    </lineage>
</organism>
<dbReference type="PANTHER" id="PTHR13264">
    <property type="entry name" value="GCIP-INTERACTING PROTEIN P29"/>
    <property type="match status" value="1"/>
</dbReference>
<dbReference type="GO" id="GO:0006397">
    <property type="term" value="P:mRNA processing"/>
    <property type="evidence" value="ECO:0007669"/>
    <property type="project" value="UniProtKB-KW"/>
</dbReference>
<dbReference type="PANTHER" id="PTHR13264:SF5">
    <property type="entry name" value="PRE-MRNA-SPLICING FACTOR SYF2"/>
    <property type="match status" value="1"/>
</dbReference>
<evidence type="ECO:0000256" key="6">
    <source>
        <dbReference type="ARBA" id="ARBA00023242"/>
    </source>
</evidence>
<name>A0A921Z4C3_MANSE</name>
<feature type="compositionally biased region" description="Basic and acidic residues" evidence="7">
    <location>
        <begin position="36"/>
        <end position="54"/>
    </location>
</feature>
<keyword evidence="3" id="KW-0507">mRNA processing</keyword>
<keyword evidence="4" id="KW-0747">Spliceosome</keyword>
<evidence type="ECO:0000313" key="8">
    <source>
        <dbReference type="EMBL" id="KAG6450645.1"/>
    </source>
</evidence>
<dbReference type="GO" id="GO:0071013">
    <property type="term" value="C:catalytic step 2 spliceosome"/>
    <property type="evidence" value="ECO:0007669"/>
    <property type="project" value="TreeGrafter"/>
</dbReference>
<evidence type="ECO:0000256" key="2">
    <source>
        <dbReference type="ARBA" id="ARBA00010028"/>
    </source>
</evidence>